<dbReference type="AlphaFoldDB" id="A0A1L8CZI5"/>
<feature type="transmembrane region" description="Helical" evidence="1">
    <location>
        <begin position="32"/>
        <end position="53"/>
    </location>
</feature>
<feature type="transmembrane region" description="Helical" evidence="1">
    <location>
        <begin position="65"/>
        <end position="84"/>
    </location>
</feature>
<dbReference type="Proteomes" id="UP000187338">
    <property type="component" value="Unassembled WGS sequence"/>
</dbReference>
<name>A0A1L8CZI5_9THEO</name>
<dbReference type="STRING" id="661089.ciss_02400"/>
<dbReference type="EMBL" id="BDJL01000003">
    <property type="protein sequence ID" value="GAV24307.1"/>
    <property type="molecule type" value="Genomic_DNA"/>
</dbReference>
<feature type="transmembrane region" description="Helical" evidence="1">
    <location>
        <begin position="145"/>
        <end position="162"/>
    </location>
</feature>
<feature type="transmembrane region" description="Helical" evidence="1">
    <location>
        <begin position="174"/>
        <end position="195"/>
    </location>
</feature>
<gene>
    <name evidence="2" type="ORF">ciss_02400</name>
</gene>
<evidence type="ECO:0000313" key="2">
    <source>
        <dbReference type="EMBL" id="GAV24307.1"/>
    </source>
</evidence>
<keyword evidence="3" id="KW-1185">Reference proteome</keyword>
<keyword evidence="1" id="KW-0812">Transmembrane</keyword>
<evidence type="ECO:0000256" key="1">
    <source>
        <dbReference type="SAM" id="Phobius"/>
    </source>
</evidence>
<dbReference type="RefSeq" id="WP_075864512.1">
    <property type="nucleotide sequence ID" value="NZ_BDJL01000003.1"/>
</dbReference>
<keyword evidence="1" id="KW-0472">Membrane</keyword>
<reference evidence="3" key="1">
    <citation type="submission" date="2016-12" db="EMBL/GenBank/DDBJ databases">
        <title>Draft Genome Sequences od Carboxydothermus pertinax and islandicus, Hydrogenogenic Carboxydotrophic Bacteria.</title>
        <authorList>
            <person name="Fukuyama Y."/>
            <person name="Ohmae K."/>
            <person name="Yoneda Y."/>
            <person name="Yoshida T."/>
            <person name="Sako Y."/>
        </authorList>
    </citation>
    <scope>NUCLEOTIDE SEQUENCE [LARGE SCALE GENOMIC DNA]</scope>
    <source>
        <strain evidence="3">SET</strain>
    </source>
</reference>
<keyword evidence="1" id="KW-1133">Transmembrane helix</keyword>
<organism evidence="2 3">
    <name type="scientific">Carboxydothermus islandicus</name>
    <dbReference type="NCBI Taxonomy" id="661089"/>
    <lineage>
        <taxon>Bacteria</taxon>
        <taxon>Bacillati</taxon>
        <taxon>Bacillota</taxon>
        <taxon>Clostridia</taxon>
        <taxon>Thermoanaerobacterales</taxon>
        <taxon>Thermoanaerobacteraceae</taxon>
        <taxon>Carboxydothermus</taxon>
    </lineage>
</organism>
<protein>
    <submittedName>
        <fullName evidence="2">Uncharacterized protein</fullName>
    </submittedName>
</protein>
<proteinExistence type="predicted"/>
<comment type="caution">
    <text evidence="2">The sequence shown here is derived from an EMBL/GenBank/DDBJ whole genome shotgun (WGS) entry which is preliminary data.</text>
</comment>
<accession>A0A1L8CZI5</accession>
<sequence>MQNYEKNKSEILEEYRQLRAELHNNQIMRVQLLTYTVGAVMGIVSFVLDKILTKNDIEIGEKMEYLLLSSMIIYLIIIASLLMMRTFQQSVERIGMYIREYIEKELPGLKWETTWFNMKKDMERNMLLKKIINFKSIGSRGWGPIYFILSIMPVLTISFIIFKEKLLGHMFNSFYHIGLLILNSILFFISIFLTFDLEIHITKDWEWSSIKIIQESDASK</sequence>
<evidence type="ECO:0000313" key="3">
    <source>
        <dbReference type="Proteomes" id="UP000187338"/>
    </source>
</evidence>